<feature type="compositionally biased region" description="Acidic residues" evidence="1">
    <location>
        <begin position="83"/>
        <end position="99"/>
    </location>
</feature>
<dbReference type="EMBL" id="JACOOR010000009">
    <property type="protein sequence ID" value="MBC5660956.1"/>
    <property type="molecule type" value="Genomic_DNA"/>
</dbReference>
<dbReference type="Pfam" id="PF12685">
    <property type="entry name" value="SpoIIIAH"/>
    <property type="match status" value="1"/>
</dbReference>
<protein>
    <submittedName>
        <fullName evidence="2">SpoIIIAH-like family protein</fullName>
    </submittedName>
</protein>
<organism evidence="2 3">
    <name type="scientific">Anaerosacchariphilus hominis</name>
    <dbReference type="NCBI Taxonomy" id="2763017"/>
    <lineage>
        <taxon>Bacteria</taxon>
        <taxon>Bacillati</taxon>
        <taxon>Bacillota</taxon>
        <taxon>Clostridia</taxon>
        <taxon>Lachnospirales</taxon>
        <taxon>Lachnospiraceae</taxon>
        <taxon>Anaerosacchariphilus</taxon>
    </lineage>
</organism>
<accession>A0A923RNX0</accession>
<name>A0A923RNX0_9FIRM</name>
<dbReference type="RefSeq" id="WP_186873895.1">
    <property type="nucleotide sequence ID" value="NZ_JACOOR010000009.1"/>
</dbReference>
<dbReference type="InterPro" id="IPR024232">
    <property type="entry name" value="SpoIIIAH"/>
</dbReference>
<reference evidence="2" key="1">
    <citation type="submission" date="2020-08" db="EMBL/GenBank/DDBJ databases">
        <title>Genome public.</title>
        <authorList>
            <person name="Liu C."/>
            <person name="Sun Q."/>
        </authorList>
    </citation>
    <scope>NUCLEOTIDE SEQUENCE</scope>
    <source>
        <strain evidence="2">NSJ-68</strain>
    </source>
</reference>
<evidence type="ECO:0000313" key="3">
    <source>
        <dbReference type="Proteomes" id="UP000649345"/>
    </source>
</evidence>
<dbReference type="Proteomes" id="UP000649345">
    <property type="component" value="Unassembled WGS sequence"/>
</dbReference>
<proteinExistence type="predicted"/>
<feature type="region of interest" description="Disordered" evidence="1">
    <location>
        <begin position="74"/>
        <end position="110"/>
    </location>
</feature>
<sequence>MKNIFKKNQMIITALAIMIAVAGYLNYSGTRLDSVKKAAGTDTAESGTDAEAAADLSAEDLYAQSGLEELQFEDGDIASLDGDGTEGETAEVEENEEPGEAVMASTSPGTGFAAEAKLSREQLRSRNKETLLDIINNANISDAQKQSAIDSMVELTDLAEKEAAAELLLEAKGFEDVVVSLTDGKADVVVNMADVDDAGRAQIEDIVKRKTGVTAENIVITPAAEAE</sequence>
<dbReference type="Gene3D" id="1.10.287.4300">
    <property type="entry name" value="Stage III sporulation protein AH-like"/>
    <property type="match status" value="1"/>
</dbReference>
<evidence type="ECO:0000313" key="2">
    <source>
        <dbReference type="EMBL" id="MBC5660956.1"/>
    </source>
</evidence>
<evidence type="ECO:0000256" key="1">
    <source>
        <dbReference type="SAM" id="MobiDB-lite"/>
    </source>
</evidence>
<comment type="caution">
    <text evidence="2">The sequence shown here is derived from an EMBL/GenBank/DDBJ whole genome shotgun (WGS) entry which is preliminary data.</text>
</comment>
<dbReference type="AlphaFoldDB" id="A0A923RNX0"/>
<keyword evidence="3" id="KW-1185">Reference proteome</keyword>
<gene>
    <name evidence="2" type="ORF">H8S44_14430</name>
</gene>
<dbReference type="InterPro" id="IPR038503">
    <property type="entry name" value="SpoIIIAH_sf"/>
</dbReference>